<dbReference type="EMBL" id="VTPS01000012">
    <property type="protein sequence ID" value="TZE81588.1"/>
    <property type="molecule type" value="Genomic_DNA"/>
</dbReference>
<dbReference type="AlphaFoldDB" id="A0A5D8QEA7"/>
<dbReference type="EC" id="3.1.3.16" evidence="4"/>
<dbReference type="PROSITE" id="PS51746">
    <property type="entry name" value="PPM_2"/>
    <property type="match status" value="1"/>
</dbReference>
<dbReference type="SMART" id="SM00332">
    <property type="entry name" value="PP2Cc"/>
    <property type="match status" value="1"/>
</dbReference>
<dbReference type="NCBIfam" id="TIGR02865">
    <property type="entry name" value="spore_II_E"/>
    <property type="match status" value="1"/>
</dbReference>
<evidence type="ECO:0000313" key="4">
    <source>
        <dbReference type="EMBL" id="TZE81588.1"/>
    </source>
</evidence>
<feature type="transmembrane region" description="Helical" evidence="2">
    <location>
        <begin position="242"/>
        <end position="273"/>
    </location>
</feature>
<dbReference type="Proteomes" id="UP000322976">
    <property type="component" value="Unassembled WGS sequence"/>
</dbReference>
<dbReference type="Pfam" id="PF07228">
    <property type="entry name" value="SpoIIE"/>
    <property type="match status" value="1"/>
</dbReference>
<comment type="caution">
    <text evidence="4">The sequence shown here is derived from an EMBL/GenBank/DDBJ whole genome shotgun (WGS) entry which is preliminary data.</text>
</comment>
<dbReference type="InterPro" id="IPR036457">
    <property type="entry name" value="PPM-type-like_dom_sf"/>
</dbReference>
<keyword evidence="2" id="KW-1133">Transmembrane helix</keyword>
<dbReference type="PANTHER" id="PTHR43156:SF2">
    <property type="entry name" value="STAGE II SPORULATION PROTEIN E"/>
    <property type="match status" value="1"/>
</dbReference>
<dbReference type="SUPFAM" id="SSF81606">
    <property type="entry name" value="PP2C-like"/>
    <property type="match status" value="1"/>
</dbReference>
<evidence type="ECO:0000313" key="5">
    <source>
        <dbReference type="Proteomes" id="UP000322976"/>
    </source>
</evidence>
<feature type="transmembrane region" description="Helical" evidence="2">
    <location>
        <begin position="174"/>
        <end position="191"/>
    </location>
</feature>
<protein>
    <submittedName>
        <fullName evidence="4">Stage II sporulation protein E</fullName>
        <ecNumber evidence="4">3.1.3.16</ecNumber>
    </submittedName>
</protein>
<feature type="domain" description="PPM-type phosphatase" evidence="3">
    <location>
        <begin position="568"/>
        <end position="774"/>
    </location>
</feature>
<dbReference type="PANTHER" id="PTHR43156">
    <property type="entry name" value="STAGE II SPORULATION PROTEIN E-RELATED"/>
    <property type="match status" value="1"/>
</dbReference>
<reference evidence="4 5" key="1">
    <citation type="submission" date="2019-08" db="EMBL/GenBank/DDBJ databases">
        <title>Calorimonas adulescens gen. nov., sp. nov., an anaerobic thermophilic bacterium from Sakhalin hot spring.</title>
        <authorList>
            <person name="Khomyakova M.A."/>
            <person name="Merkel A.Y."/>
            <person name="Novikov A."/>
            <person name="Bonch-Osmolovskaya E.A."/>
            <person name="Slobodkin A.I."/>
        </authorList>
    </citation>
    <scope>NUCLEOTIDE SEQUENCE [LARGE SCALE GENOMIC DNA]</scope>
    <source>
        <strain evidence="4 5">A05MB</strain>
    </source>
</reference>
<feature type="transmembrane region" description="Helical" evidence="2">
    <location>
        <begin position="87"/>
        <end position="104"/>
    </location>
</feature>
<feature type="transmembrane region" description="Helical" evidence="2">
    <location>
        <begin position="27"/>
        <end position="51"/>
    </location>
</feature>
<name>A0A5D8QEA7_9THEO</name>
<feature type="transmembrane region" description="Helical" evidence="2">
    <location>
        <begin position="197"/>
        <end position="230"/>
    </location>
</feature>
<feature type="transmembrane region" description="Helical" evidence="2">
    <location>
        <begin position="134"/>
        <end position="153"/>
    </location>
</feature>
<dbReference type="SMART" id="SM00331">
    <property type="entry name" value="PP2C_SIG"/>
    <property type="match status" value="1"/>
</dbReference>
<dbReference type="GO" id="GO:0004722">
    <property type="term" value="F:protein serine/threonine phosphatase activity"/>
    <property type="evidence" value="ECO:0007669"/>
    <property type="project" value="UniProtKB-EC"/>
</dbReference>
<keyword evidence="1 4" id="KW-0378">Hydrolase</keyword>
<feature type="transmembrane region" description="Helical" evidence="2">
    <location>
        <begin position="111"/>
        <end position="128"/>
    </location>
</feature>
<organism evidence="4 5">
    <name type="scientific">Calorimonas adulescens</name>
    <dbReference type="NCBI Taxonomy" id="2606906"/>
    <lineage>
        <taxon>Bacteria</taxon>
        <taxon>Bacillati</taxon>
        <taxon>Bacillota</taxon>
        <taxon>Clostridia</taxon>
        <taxon>Thermoanaerobacterales</taxon>
        <taxon>Thermoanaerobacteraceae</taxon>
        <taxon>Calorimonas</taxon>
    </lineage>
</organism>
<keyword evidence="2" id="KW-0472">Membrane</keyword>
<dbReference type="RefSeq" id="WP_149545566.1">
    <property type="nucleotide sequence ID" value="NZ_VTPS01000012.1"/>
</dbReference>
<sequence>MYADNVERNASDTVKGTFKLRSFIEKFVLLSIMGFFIGRVGVFYGSFPFGLAYIGSITGRNRTNIVISAFCILGLLSSGMFPNTIRYIVTYAVVAALLYFLKPVAKANVRALITASAVFTVGLVMYFLTGRIMYDLILVVLESVIVFSTVFVFDNALDIVQGSTSRKYLSKEEIISLGITYGLIITSLKDIRVYGLSLWMIVAMSGLTIIAYTGGLGAGAAVGVLMAVVTQITGSATSSTGLLFSLAGLLAGAFSSLGIIGSVSSLVISYFILDKLAGYVMSIYLKELLLSGFICLLIPRSMIKALSLYLNRSIERFKSSRKLMHKTRDIVFTRLKDMSGVMSELASVFDGARNSVMVRQDISRVIARAADEVCESCIKRNQCWGRDFYYTYQFIFDMITLLELKGEVTAEDVPQNRCIHVNTMIKEINNLYDFYMLNSMWQKRLNKSQMIVSEQLKDLSRIVSNMADSIKTHDHFREDLEEEIFVELDKDGITPEEVIVLQNDSGSDEVFIKRVACFGKAECSKIIEPVVSRVMGKRYRRKDDVCRLDGKENSCTIHLVERERYNVTTGVAHIAKEHSGNGDNFIFSELSGGRYLVAIGDGMGTGKEAGIISSTAVGLLEKFLNSGFTEDITIKSINSILNLKSHDDMYTTMDISIIDRYSGKVEAFKMGAPVSYIKRKNSVDTVKNENLPAGALDEISILPVKRILNEGDMLVMMTDGVIDCIDGEDKEDIIQGIIKGIDTSNPQEMAEKLMKQVLNKGKPGDDMTILVSRIWG</sequence>
<evidence type="ECO:0000259" key="3">
    <source>
        <dbReference type="PROSITE" id="PS51746"/>
    </source>
</evidence>
<keyword evidence="5" id="KW-1185">Reference proteome</keyword>
<dbReference type="Pfam" id="PF19732">
    <property type="entry name" value="SpoIIE_N"/>
    <property type="match status" value="1"/>
</dbReference>
<dbReference type="InterPro" id="IPR014221">
    <property type="entry name" value="SpoII_E"/>
</dbReference>
<dbReference type="InterPro" id="IPR001932">
    <property type="entry name" value="PPM-type_phosphatase-like_dom"/>
</dbReference>
<keyword evidence="2" id="KW-0812">Transmembrane</keyword>
<accession>A0A5D8QEA7</accession>
<dbReference type="InterPro" id="IPR045768">
    <property type="entry name" value="SpoIIE_N"/>
</dbReference>
<dbReference type="InterPro" id="IPR052016">
    <property type="entry name" value="Bact_Sigma-Reg"/>
</dbReference>
<proteinExistence type="predicted"/>
<evidence type="ECO:0000256" key="1">
    <source>
        <dbReference type="ARBA" id="ARBA00022801"/>
    </source>
</evidence>
<dbReference type="Gene3D" id="3.60.40.10">
    <property type="entry name" value="PPM-type phosphatase domain"/>
    <property type="match status" value="1"/>
</dbReference>
<evidence type="ECO:0000256" key="2">
    <source>
        <dbReference type="SAM" id="Phobius"/>
    </source>
</evidence>
<gene>
    <name evidence="4" type="primary">spoIIE</name>
    <name evidence="4" type="ORF">FWJ32_08705</name>
</gene>